<dbReference type="SMART" id="SM00448">
    <property type="entry name" value="REC"/>
    <property type="match status" value="3"/>
</dbReference>
<dbReference type="SMART" id="SM00387">
    <property type="entry name" value="HATPase_c"/>
    <property type="match status" value="1"/>
</dbReference>
<dbReference type="GO" id="GO:0003677">
    <property type="term" value="F:DNA binding"/>
    <property type="evidence" value="ECO:0007669"/>
    <property type="project" value="UniProtKB-KW"/>
</dbReference>
<dbReference type="Gene3D" id="1.20.120.1530">
    <property type="match status" value="9"/>
</dbReference>
<dbReference type="InterPro" id="IPR003018">
    <property type="entry name" value="GAF"/>
</dbReference>
<feature type="domain" description="HAMP" evidence="13">
    <location>
        <begin position="1323"/>
        <end position="1375"/>
    </location>
</feature>
<evidence type="ECO:0000256" key="1">
    <source>
        <dbReference type="ARBA" id="ARBA00000085"/>
    </source>
</evidence>
<feature type="domain" description="Response regulatory" evidence="12">
    <location>
        <begin position="2154"/>
        <end position="2267"/>
    </location>
</feature>
<feature type="domain" description="HAMP" evidence="13">
    <location>
        <begin position="863"/>
        <end position="915"/>
    </location>
</feature>
<keyword evidence="14" id="KW-0238">DNA-binding</keyword>
<feature type="domain" description="Response regulatory" evidence="12">
    <location>
        <begin position="2276"/>
        <end position="2392"/>
    </location>
</feature>
<dbReference type="CDD" id="cd16922">
    <property type="entry name" value="HATPase_EvgS-ArcB-TorS-like"/>
    <property type="match status" value="1"/>
</dbReference>
<comment type="caution">
    <text evidence="14">The sequence shown here is derived from an EMBL/GenBank/DDBJ whole genome shotgun (WGS) entry which is preliminary data.</text>
</comment>
<feature type="domain" description="HAMP" evidence="13">
    <location>
        <begin position="214"/>
        <end position="271"/>
    </location>
</feature>
<dbReference type="PRINTS" id="PR00344">
    <property type="entry name" value="BCTRLSENSOR"/>
</dbReference>
<keyword evidence="15" id="KW-1185">Reference proteome</keyword>
<name>A0A841H2I8_9BACT</name>
<dbReference type="Pfam" id="PF00672">
    <property type="entry name" value="HAMP"/>
    <property type="match status" value="12"/>
</dbReference>
<keyword evidence="6 14" id="KW-0418">Kinase</keyword>
<evidence type="ECO:0000256" key="9">
    <source>
        <dbReference type="SAM" id="Coils"/>
    </source>
</evidence>
<protein>
    <recommendedName>
        <fullName evidence="3">histidine kinase</fullName>
        <ecNumber evidence="3">2.7.13.3</ecNumber>
    </recommendedName>
</protein>
<keyword evidence="5" id="KW-0808">Transferase</keyword>
<proteinExistence type="predicted"/>
<dbReference type="Proteomes" id="UP000582837">
    <property type="component" value="Unassembled WGS sequence"/>
</dbReference>
<dbReference type="SUPFAM" id="SSF47384">
    <property type="entry name" value="Homodimeric domain of signal transducing histidine kinase"/>
    <property type="match status" value="1"/>
</dbReference>
<dbReference type="InterPro" id="IPR005467">
    <property type="entry name" value="His_kinase_dom"/>
</dbReference>
<dbReference type="Pfam" id="PF02518">
    <property type="entry name" value="HATPase_c"/>
    <property type="match status" value="1"/>
</dbReference>
<evidence type="ECO:0000313" key="15">
    <source>
        <dbReference type="Proteomes" id="UP000582837"/>
    </source>
</evidence>
<feature type="region of interest" description="Disordered" evidence="10">
    <location>
        <begin position="2075"/>
        <end position="2147"/>
    </location>
</feature>
<feature type="compositionally biased region" description="Low complexity" evidence="10">
    <location>
        <begin position="73"/>
        <end position="83"/>
    </location>
</feature>
<dbReference type="InterPro" id="IPR001789">
    <property type="entry name" value="Sig_transdc_resp-reg_receiver"/>
</dbReference>
<feature type="domain" description="HAMP" evidence="13">
    <location>
        <begin position="679"/>
        <end position="731"/>
    </location>
</feature>
<feature type="domain" description="HAMP" evidence="13">
    <location>
        <begin position="1231"/>
        <end position="1283"/>
    </location>
</feature>
<dbReference type="Gene3D" id="1.10.287.130">
    <property type="match status" value="1"/>
</dbReference>
<feature type="domain" description="HAMP" evidence="13">
    <location>
        <begin position="771"/>
        <end position="823"/>
    </location>
</feature>
<evidence type="ECO:0000256" key="8">
    <source>
        <dbReference type="PROSITE-ProRule" id="PRU00169"/>
    </source>
</evidence>
<comment type="catalytic activity">
    <reaction evidence="1">
        <text>ATP + protein L-histidine = ADP + protein N-phospho-L-histidine.</text>
        <dbReference type="EC" id="2.7.13.3"/>
    </reaction>
</comment>
<dbReference type="InterPro" id="IPR036097">
    <property type="entry name" value="HisK_dim/P_sf"/>
</dbReference>
<dbReference type="InterPro" id="IPR036890">
    <property type="entry name" value="HATPase_C_sf"/>
</dbReference>
<feature type="region of interest" description="Disordered" evidence="10">
    <location>
        <begin position="1"/>
        <end position="121"/>
    </location>
</feature>
<evidence type="ECO:0000256" key="6">
    <source>
        <dbReference type="ARBA" id="ARBA00022777"/>
    </source>
</evidence>
<organism evidence="14 15">
    <name type="scientific">Longimicrobium terrae</name>
    <dbReference type="NCBI Taxonomy" id="1639882"/>
    <lineage>
        <taxon>Bacteria</taxon>
        <taxon>Pseudomonadati</taxon>
        <taxon>Gemmatimonadota</taxon>
        <taxon>Longimicrobiia</taxon>
        <taxon>Longimicrobiales</taxon>
        <taxon>Longimicrobiaceae</taxon>
        <taxon>Longimicrobium</taxon>
    </lineage>
</organism>
<dbReference type="InterPro" id="IPR011006">
    <property type="entry name" value="CheY-like_superfamily"/>
</dbReference>
<dbReference type="PROSITE" id="PS50110">
    <property type="entry name" value="RESPONSE_REGULATORY"/>
    <property type="match status" value="3"/>
</dbReference>
<dbReference type="GO" id="GO:0000155">
    <property type="term" value="F:phosphorelay sensor kinase activity"/>
    <property type="evidence" value="ECO:0007669"/>
    <property type="project" value="InterPro"/>
</dbReference>
<reference evidence="14 15" key="1">
    <citation type="submission" date="2020-08" db="EMBL/GenBank/DDBJ databases">
        <title>Genomic Encyclopedia of Type Strains, Phase IV (KMG-IV): sequencing the most valuable type-strain genomes for metagenomic binning, comparative biology and taxonomic classification.</title>
        <authorList>
            <person name="Goeker M."/>
        </authorList>
    </citation>
    <scope>NUCLEOTIDE SEQUENCE [LARGE SCALE GENOMIC DNA]</scope>
    <source>
        <strain evidence="14 15">DSM 29007</strain>
    </source>
</reference>
<dbReference type="Gene3D" id="3.30.565.10">
    <property type="entry name" value="Histidine kinase-like ATPase, C-terminal domain"/>
    <property type="match status" value="1"/>
</dbReference>
<dbReference type="PANTHER" id="PTHR45339">
    <property type="entry name" value="HYBRID SIGNAL TRANSDUCTION HISTIDINE KINASE J"/>
    <property type="match status" value="1"/>
</dbReference>
<feature type="modified residue" description="4-aspartylphosphate" evidence="8">
    <location>
        <position position="2472"/>
    </location>
</feature>
<dbReference type="InterPro" id="IPR003660">
    <property type="entry name" value="HAMP_dom"/>
</dbReference>
<keyword evidence="7" id="KW-0902">Two-component regulatory system</keyword>
<comment type="subcellular location">
    <subcellularLocation>
        <location evidence="2">Membrane</location>
    </subcellularLocation>
</comment>
<feature type="domain" description="HAMP" evidence="13">
    <location>
        <begin position="403"/>
        <end position="455"/>
    </location>
</feature>
<dbReference type="PROSITE" id="PS50885">
    <property type="entry name" value="HAMP"/>
    <property type="match status" value="15"/>
</dbReference>
<dbReference type="CDD" id="cd17546">
    <property type="entry name" value="REC_hyHK_CKI1_RcsC-like"/>
    <property type="match status" value="1"/>
</dbReference>
<evidence type="ECO:0000259" key="11">
    <source>
        <dbReference type="PROSITE" id="PS50109"/>
    </source>
</evidence>
<dbReference type="FunFam" id="1.20.120.1530:FF:000002">
    <property type="entry name" value="Two-component osmosensing histidine kinase"/>
    <property type="match status" value="9"/>
</dbReference>
<dbReference type="SMART" id="SM00304">
    <property type="entry name" value="HAMP"/>
    <property type="match status" value="16"/>
</dbReference>
<keyword evidence="4 8" id="KW-0597">Phosphoprotein</keyword>
<dbReference type="SMART" id="SM00388">
    <property type="entry name" value="HisKA"/>
    <property type="match status" value="1"/>
</dbReference>
<dbReference type="Gene3D" id="3.30.450.40">
    <property type="match status" value="1"/>
</dbReference>
<feature type="modified residue" description="4-aspartylphosphate" evidence="8">
    <location>
        <position position="2203"/>
    </location>
</feature>
<feature type="domain" description="HAMP" evidence="13">
    <location>
        <begin position="1047"/>
        <end position="1099"/>
    </location>
</feature>
<dbReference type="Pfam" id="PF00072">
    <property type="entry name" value="Response_reg"/>
    <property type="match status" value="3"/>
</dbReference>
<feature type="coiled-coil region" evidence="9">
    <location>
        <begin position="1725"/>
        <end position="1829"/>
    </location>
</feature>
<dbReference type="EC" id="2.7.13.3" evidence="3"/>
<dbReference type="SUPFAM" id="SSF58104">
    <property type="entry name" value="Methyl-accepting chemotaxis protein (MCP) signaling domain"/>
    <property type="match status" value="6"/>
</dbReference>
<accession>A0A841H2I8</accession>
<dbReference type="SUPFAM" id="SSF55781">
    <property type="entry name" value="GAF domain-like"/>
    <property type="match status" value="1"/>
</dbReference>
<feature type="modified residue" description="4-aspartylphosphate" evidence="8">
    <location>
        <position position="2325"/>
    </location>
</feature>
<dbReference type="PROSITE" id="PS50109">
    <property type="entry name" value="HIS_KIN"/>
    <property type="match status" value="1"/>
</dbReference>
<feature type="domain" description="HAMP" evidence="13">
    <location>
        <begin position="495"/>
        <end position="547"/>
    </location>
</feature>
<dbReference type="SUPFAM" id="SSF52172">
    <property type="entry name" value="CheY-like"/>
    <property type="match status" value="3"/>
</dbReference>
<dbReference type="FunFam" id="3.30.565.10:FF:000010">
    <property type="entry name" value="Sensor histidine kinase RcsC"/>
    <property type="match status" value="1"/>
</dbReference>
<feature type="domain" description="Histidine kinase" evidence="11">
    <location>
        <begin position="1839"/>
        <end position="2072"/>
    </location>
</feature>
<dbReference type="EMBL" id="JACHIA010000014">
    <property type="protein sequence ID" value="MBB6072375.1"/>
    <property type="molecule type" value="Genomic_DNA"/>
</dbReference>
<evidence type="ECO:0000259" key="12">
    <source>
        <dbReference type="PROSITE" id="PS50110"/>
    </source>
</evidence>
<feature type="domain" description="HAMP" evidence="13">
    <location>
        <begin position="955"/>
        <end position="1007"/>
    </location>
</feature>
<dbReference type="CDD" id="cd06225">
    <property type="entry name" value="HAMP"/>
    <property type="match status" value="15"/>
</dbReference>
<gene>
    <name evidence="14" type="ORF">HNQ61_004037</name>
</gene>
<dbReference type="Pfam" id="PF13185">
    <property type="entry name" value="GAF_2"/>
    <property type="match status" value="1"/>
</dbReference>
<evidence type="ECO:0000256" key="10">
    <source>
        <dbReference type="SAM" id="MobiDB-lite"/>
    </source>
</evidence>
<feature type="domain" description="HAMP" evidence="13">
    <location>
        <begin position="1139"/>
        <end position="1191"/>
    </location>
</feature>
<dbReference type="InterPro" id="IPR003661">
    <property type="entry name" value="HisK_dim/P_dom"/>
</dbReference>
<evidence type="ECO:0000256" key="2">
    <source>
        <dbReference type="ARBA" id="ARBA00004370"/>
    </source>
</evidence>
<evidence type="ECO:0000256" key="5">
    <source>
        <dbReference type="ARBA" id="ARBA00022679"/>
    </source>
</evidence>
<evidence type="ECO:0000256" key="7">
    <source>
        <dbReference type="ARBA" id="ARBA00023012"/>
    </source>
</evidence>
<dbReference type="CDD" id="cd00156">
    <property type="entry name" value="REC"/>
    <property type="match status" value="1"/>
</dbReference>
<feature type="domain" description="HAMP" evidence="13">
    <location>
        <begin position="587"/>
        <end position="639"/>
    </location>
</feature>
<feature type="compositionally biased region" description="Gly residues" evidence="10">
    <location>
        <begin position="88"/>
        <end position="114"/>
    </location>
</feature>
<evidence type="ECO:0000259" key="13">
    <source>
        <dbReference type="PROSITE" id="PS50885"/>
    </source>
</evidence>
<dbReference type="PANTHER" id="PTHR45339:SF1">
    <property type="entry name" value="HYBRID SIGNAL TRANSDUCTION HISTIDINE KINASE J"/>
    <property type="match status" value="1"/>
</dbReference>
<dbReference type="GO" id="GO:0016020">
    <property type="term" value="C:membrane"/>
    <property type="evidence" value="ECO:0007669"/>
    <property type="project" value="UniProtKB-SubCell"/>
</dbReference>
<sequence>MPQGDDRNDPMIPASGSGRGGESPAPAPRRGARRPTGAAPVPAPSTPPADGDGGAPPMRRGRVRAGADGNGTGATAESEAPASRRGRAGAGAAAGNGGGGASRGGQGGGGGGGSAEDEQAANDRRELRRLLLALRSMRGGDFSIRLPEVYGDPLLEEIADTFNDIASLNERVAAEAERVANTVGRQGQMNDRAAIGPIGGGWALTINALNQLINDLITPTTEVARVITAVARGDLSQKMALEIDGKPVQGEFLRIASTVNTMVDQLSAFASEVTRVAREVGTEGVLGGQAEVPNVAGTWKDLTDSVNFMAVNLTGQVRNIALVATAIANGDLSQKITVDVKGEMLELKNTINSMVDQLSAFASEVTRVAKEVGTEGRLGGQARVEGVAGVWRDLTDNVNQLAGNLTVQLRDVSAVATAIADGDLTRKITVEAAGEILQIKEVINAMVDRLSIFADEVTRVAREVGTEGVLGGQAAVPGVAGTWKDLTDSVNFMASSLTGQVRDIAQVTTAVANGDLSQKITTDVKGEMLELKNTINTMVDQLSSFASEVTRVAKEVGTEGKLGGQARVEGVAGVWRDLTDNVNQLAGNLTVQLRDVSAVATAIADGDLTRKITVEAAGEILQIKEVINSMVDRLSIFADEVTRVAREVGTEGVLGGQAEVPNVAGTWKDLTDSVNFMASNLTGQVRNIALVATAIANGDLSQKITVDVKGEMLELKNTINTMVDRLSVFADEVTRVAREVGTEGVLGGQAEVPNVAGTWKDLTDSVNFMASNLTGQVRNIALVTTAVANGDLSQKITVDVKGEMLELKNTINSMVDQLSAFASEVTRVAKEVGTEGRLGGQARVEGVAGVWRDLTDNVNQLAGNLTVQLRDVSAVATAIADGDLTRKITVEAAGEILQIKEVINSMVDRLSIFGDEVTRVAREVGTEGVLGGQAGVPGVAGTWKDLTDSVNFMASSLTSQVRDIAQVTTAVANGDLSQKITVDVKGEMLELKNTINTMVDQLSAFASEVTRVAKEVGTEGKLGGQANVEGVAGVWRDLTENVNQLAGNLTVQLRDVSAVATAIADGDLTRKITVEAAGEILQIKEVINSMVDRLSVFADEVTRVAREVGTEGVLGGQAEVGGVAGTWKDLTDAVNFMASSLTSQVRDIAQVTTAVANGDLSQKITVDVKGEMLELKNTINTMVDQLSTFASEVTRVAREVGTDGVLGGQAAVPGVAGTWKDLTDSVNFMASNLTDQVRNIADVTTAVAKGDLSRKITADVKGEMLQLKNTVNTMVDQLSAFASEVTRVAKEVGTEGKLGGQAKVEGVAGVWRDLTDSVNSMAGNLTGQVRNIADVTTAVAKGDLSRKITADVKGEMLQLKNTINTMVDQLSAFASEVARVAKEVGTEGKLGGQARVEGVAGVWRDLTDNVNQLAGNLTVQLRDVSAVATAIADGDLTRKITVEAQGEILQIKDVINAMVDRLSIFGDEVTRVAREVGTEGKLGGQAEVPGAAGTWRALTENVNAMANSLTAQVRAIKDVATAVTEGDLTRTVTVEAKGELDELKRSVNQMISNLKETTERNQEQDWLKTNLAKFSRMMQGQRDLESVSRLIMSDLTPLVGAHHGAFFLADGEGKDFSLRLIASYAYKARKNVANRFRPGEGLVGQAALEKKPILLTGVPDDYITISSGLGEAPPRNIMVLPILFEGDVKAVIELASFLPFSQIHQVFLDQLTESVGVVLNMITANMRTEELLQQSQNLTQELQSQSQELQAQQEELRRTNIELEAQARTLKASEEALRDQQEELQQVNEELEEKAALLAEQNRKVEQKNREVEAARAELEEKAQQLALSSKYKSEFLANMSHELRTPLNSLLILAKLLSDNKDQNLTEKQVEYAQTILASGTDLLNLINDVLDLSKVEAGKMDLNAGDIMLRDVSNYVDRSFRPVAEQKGLELRIDIDPELPPSIYTDGQRLQQVLKNLLSNAFKFTHEGGITLTMRKAEKGRRFMNAALNDADGVVAMAVTDTGIGIPADKQRLIFEAFQQADGTTSRKYGGTGLGLSISREIARLLGGEIRVESNEGKGSTFTLFLPITWPGDPDAGRGGGDSTFGPSDRGMFTGTMPLTPSPMRTQERPASPQPHGPQANAEEQERRRYSRDPQSAGIHDDRASIQPGDRAVLVVENDVPFARILLDMAREKGYKALVALDGESALELVQEYRPDAVTLDIDLPGIDGWTVLDRMKHAPETRHIPVHIVSGAGQRQRGLRQGAVSYLEKPISKDALDGAFDRINAFLSEGVKRLLVVEDDETQRRSIIELIGADDVEITAVPTGEDALAQLREKRFDCMVLDLGLHGESGFDLLERVKSDPEMQDLPIIIYTGKDLSQQEETRLRRYAESIIIKDVKSPERLLDETALFLHRVESSLPDEKRRMLEQLHRTDTVFGGKKVMVVDDDVRNIFSLTSVLEQQGMRVVFAENGRDAIELLKREPDVDLVLMDVMMPEMDGYETTQAIRGMPDFANLPIISLTAKAMKGDREKSITSGASDYITKPVDVDQLLSLMRVWLYR</sequence>
<dbReference type="SMART" id="SM00065">
    <property type="entry name" value="GAF"/>
    <property type="match status" value="1"/>
</dbReference>
<keyword evidence="9" id="KW-0175">Coiled coil</keyword>
<evidence type="ECO:0000256" key="4">
    <source>
        <dbReference type="ARBA" id="ARBA00022553"/>
    </source>
</evidence>
<dbReference type="SUPFAM" id="SSF55874">
    <property type="entry name" value="ATPase domain of HSP90 chaperone/DNA topoisomerase II/histidine kinase"/>
    <property type="match status" value="1"/>
</dbReference>
<dbReference type="Pfam" id="PF00512">
    <property type="entry name" value="HisKA"/>
    <property type="match status" value="1"/>
</dbReference>
<evidence type="ECO:0000256" key="3">
    <source>
        <dbReference type="ARBA" id="ARBA00012438"/>
    </source>
</evidence>
<dbReference type="InterPro" id="IPR004358">
    <property type="entry name" value="Sig_transdc_His_kin-like_C"/>
</dbReference>
<feature type="domain" description="HAMP" evidence="13">
    <location>
        <begin position="311"/>
        <end position="363"/>
    </location>
</feature>
<evidence type="ECO:0000313" key="14">
    <source>
        <dbReference type="EMBL" id="MBB6072375.1"/>
    </source>
</evidence>
<feature type="domain" description="Response regulatory" evidence="12">
    <location>
        <begin position="2422"/>
        <end position="2539"/>
    </location>
</feature>
<dbReference type="InterPro" id="IPR003594">
    <property type="entry name" value="HATPase_dom"/>
</dbReference>
<dbReference type="InterPro" id="IPR029016">
    <property type="entry name" value="GAF-like_dom_sf"/>
</dbReference>
<feature type="domain" description="HAMP" evidence="13">
    <location>
        <begin position="1415"/>
        <end position="1467"/>
    </location>
</feature>
<feature type="domain" description="HAMP" evidence="13">
    <location>
        <begin position="1507"/>
        <end position="1559"/>
    </location>
</feature>
<dbReference type="CDD" id="cd00082">
    <property type="entry name" value="HisKA"/>
    <property type="match status" value="1"/>
</dbReference>
<dbReference type="Gene3D" id="3.40.50.2300">
    <property type="match status" value="3"/>
</dbReference>
<dbReference type="Pfam" id="PF18947">
    <property type="entry name" value="HAMP_2"/>
    <property type="match status" value="3"/>
</dbReference>